<organism evidence="1 2">
    <name type="scientific">Caerostris darwini</name>
    <dbReference type="NCBI Taxonomy" id="1538125"/>
    <lineage>
        <taxon>Eukaryota</taxon>
        <taxon>Metazoa</taxon>
        <taxon>Ecdysozoa</taxon>
        <taxon>Arthropoda</taxon>
        <taxon>Chelicerata</taxon>
        <taxon>Arachnida</taxon>
        <taxon>Araneae</taxon>
        <taxon>Araneomorphae</taxon>
        <taxon>Entelegynae</taxon>
        <taxon>Araneoidea</taxon>
        <taxon>Araneidae</taxon>
        <taxon>Caerostris</taxon>
    </lineage>
</organism>
<reference evidence="1 2" key="1">
    <citation type="submission" date="2021-06" db="EMBL/GenBank/DDBJ databases">
        <title>Caerostris darwini draft genome.</title>
        <authorList>
            <person name="Kono N."/>
            <person name="Arakawa K."/>
        </authorList>
    </citation>
    <scope>NUCLEOTIDE SEQUENCE [LARGE SCALE GENOMIC DNA]</scope>
</reference>
<name>A0AAV4WFR9_9ARAC</name>
<sequence>MQIFISDFIQSHKSRTEGYCMPYPPGALWALILGQLRTPQLKLRKAAEAGRASFSSGSIHVREIMRPTDKCVRRRKNLFQRLTLPQKQKRTL</sequence>
<evidence type="ECO:0000313" key="2">
    <source>
        <dbReference type="Proteomes" id="UP001054837"/>
    </source>
</evidence>
<comment type="caution">
    <text evidence="1">The sequence shown here is derived from an EMBL/GenBank/DDBJ whole genome shotgun (WGS) entry which is preliminary data.</text>
</comment>
<dbReference type="EMBL" id="BPLQ01014657">
    <property type="protein sequence ID" value="GIY81670.1"/>
    <property type="molecule type" value="Genomic_DNA"/>
</dbReference>
<gene>
    <name evidence="1" type="ORF">CDAR_307811</name>
</gene>
<keyword evidence="2" id="KW-1185">Reference proteome</keyword>
<protein>
    <submittedName>
        <fullName evidence="1">Uncharacterized protein</fullName>
    </submittedName>
</protein>
<accession>A0AAV4WFR9</accession>
<dbReference type="Proteomes" id="UP001054837">
    <property type="component" value="Unassembled WGS sequence"/>
</dbReference>
<proteinExistence type="predicted"/>
<evidence type="ECO:0000313" key="1">
    <source>
        <dbReference type="EMBL" id="GIY81670.1"/>
    </source>
</evidence>
<dbReference type="AlphaFoldDB" id="A0AAV4WFR9"/>